<evidence type="ECO:0000256" key="5">
    <source>
        <dbReference type="ARBA" id="ARBA00022840"/>
    </source>
</evidence>
<dbReference type="SUPFAM" id="SSF52440">
    <property type="entry name" value="PreATP-grasp domain"/>
    <property type="match status" value="1"/>
</dbReference>
<dbReference type="Gene3D" id="3.30.470.20">
    <property type="entry name" value="ATP-grasp fold, B domain"/>
    <property type="match status" value="1"/>
</dbReference>
<sequence>MAIKKLLIANRGEIAVRIIRAARELGIATVQVYSKADKDSLAVRLADESIEIGPPQASKSYLNQAVILDAARSTGADAIHPGYGFLAENAEFAAAVEAAGLIFVGPTAQSIRLMGDKVAARGAAASAGVPTVPGSQGRLESAEAAFALVDKTGFPVMIKAAAGGGGRGIRIAHSADEFHHLMPQAQAEALAAFGDGGLYVEKLIEGARHIEVQVLGDGHDVIHCFERECSLQRRRQKVWEEAPSPSLAPAIREKLCVSAVALAKAVNYRGAGTLEYLYDDKTHEFYFLEMNTRIQVEHPVTEMITGIDLVREMIRIAGGERLRVRQDEVRVSGHSIEVRINAEDPARNFQPNPGIVSALSVPGGDGVRFDSMLYQGYAVPPFYDSLLGKLIVHDKDRPGAIRKLDRALADLNVEGLATTKPLHQALVRDADVQAGRFHTAWLEPWLESHAATLAAPLPTAKVAP</sequence>
<dbReference type="InterPro" id="IPR011761">
    <property type="entry name" value="ATP-grasp"/>
</dbReference>
<dbReference type="PROSITE" id="PS00866">
    <property type="entry name" value="CPSASE_1"/>
    <property type="match status" value="1"/>
</dbReference>
<name>A0ABQ6ASC1_9BRAD</name>
<evidence type="ECO:0000256" key="4">
    <source>
        <dbReference type="ARBA" id="ARBA00022741"/>
    </source>
</evidence>
<evidence type="ECO:0000313" key="11">
    <source>
        <dbReference type="Proteomes" id="UP001156905"/>
    </source>
</evidence>
<dbReference type="NCBIfam" id="NF009471">
    <property type="entry name" value="PRK12833.1"/>
    <property type="match status" value="1"/>
</dbReference>
<dbReference type="PROSITE" id="PS50975">
    <property type="entry name" value="ATP_GRASP"/>
    <property type="match status" value="1"/>
</dbReference>
<evidence type="ECO:0000259" key="9">
    <source>
        <dbReference type="PROSITE" id="PS50979"/>
    </source>
</evidence>
<organism evidence="10 11">
    <name type="scientific">Bradyrhizobium iriomotense</name>
    <dbReference type="NCBI Taxonomy" id="441950"/>
    <lineage>
        <taxon>Bacteria</taxon>
        <taxon>Pseudomonadati</taxon>
        <taxon>Pseudomonadota</taxon>
        <taxon>Alphaproteobacteria</taxon>
        <taxon>Hyphomicrobiales</taxon>
        <taxon>Nitrobacteraceae</taxon>
        <taxon>Bradyrhizobium</taxon>
    </lineage>
</organism>
<evidence type="ECO:0000256" key="3">
    <source>
        <dbReference type="ARBA" id="ARBA00022598"/>
    </source>
</evidence>
<dbReference type="PANTHER" id="PTHR48095:SF2">
    <property type="entry name" value="BIOTIN CARBOXYLASE, CHLOROPLASTIC"/>
    <property type="match status" value="1"/>
</dbReference>
<keyword evidence="5 7" id="KW-0067">ATP-binding</keyword>
<evidence type="ECO:0000256" key="6">
    <source>
        <dbReference type="ARBA" id="ARBA00048600"/>
    </source>
</evidence>
<dbReference type="Proteomes" id="UP001156905">
    <property type="component" value="Unassembled WGS sequence"/>
</dbReference>
<evidence type="ECO:0000256" key="1">
    <source>
        <dbReference type="ARBA" id="ARBA00003761"/>
    </source>
</evidence>
<dbReference type="InterPro" id="IPR011054">
    <property type="entry name" value="Rudment_hybrid_motif"/>
</dbReference>
<keyword evidence="4 7" id="KW-0547">Nucleotide-binding</keyword>
<dbReference type="InterPro" id="IPR016185">
    <property type="entry name" value="PreATP-grasp_dom_sf"/>
</dbReference>
<dbReference type="EC" id="6.3.4.14" evidence="2"/>
<evidence type="ECO:0000256" key="7">
    <source>
        <dbReference type="PROSITE-ProRule" id="PRU00409"/>
    </source>
</evidence>
<reference evidence="11" key="1">
    <citation type="journal article" date="2019" name="Int. J. Syst. Evol. Microbiol.">
        <title>The Global Catalogue of Microorganisms (GCM) 10K type strain sequencing project: providing services to taxonomists for standard genome sequencing and annotation.</title>
        <authorList>
            <consortium name="The Broad Institute Genomics Platform"/>
            <consortium name="The Broad Institute Genome Sequencing Center for Infectious Disease"/>
            <person name="Wu L."/>
            <person name="Ma J."/>
        </authorList>
    </citation>
    <scope>NUCLEOTIDE SEQUENCE [LARGE SCALE GENOMIC DNA]</scope>
    <source>
        <strain evidence="11">NBRC 102520</strain>
    </source>
</reference>
<dbReference type="NCBIfam" id="NF006367">
    <property type="entry name" value="PRK08591.1"/>
    <property type="match status" value="1"/>
</dbReference>
<proteinExistence type="predicted"/>
<dbReference type="PANTHER" id="PTHR48095">
    <property type="entry name" value="PYRUVATE CARBOXYLASE SUBUNIT A"/>
    <property type="match status" value="1"/>
</dbReference>
<dbReference type="PROSITE" id="PS50979">
    <property type="entry name" value="BC"/>
    <property type="match status" value="1"/>
</dbReference>
<comment type="catalytic activity">
    <reaction evidence="6">
        <text>N(6)-biotinyl-L-lysyl-[protein] + hydrogencarbonate + ATP = N(6)-carboxybiotinyl-L-lysyl-[protein] + ADP + phosphate + H(+)</text>
        <dbReference type="Rhea" id="RHEA:13501"/>
        <dbReference type="Rhea" id="RHEA-COMP:10505"/>
        <dbReference type="Rhea" id="RHEA-COMP:10506"/>
        <dbReference type="ChEBI" id="CHEBI:15378"/>
        <dbReference type="ChEBI" id="CHEBI:17544"/>
        <dbReference type="ChEBI" id="CHEBI:30616"/>
        <dbReference type="ChEBI" id="CHEBI:43474"/>
        <dbReference type="ChEBI" id="CHEBI:83144"/>
        <dbReference type="ChEBI" id="CHEBI:83145"/>
        <dbReference type="ChEBI" id="CHEBI:456216"/>
        <dbReference type="EC" id="6.3.4.14"/>
    </reaction>
</comment>
<dbReference type="EMBL" id="BSOW01000001">
    <property type="protein sequence ID" value="GLR83515.1"/>
    <property type="molecule type" value="Genomic_DNA"/>
</dbReference>
<dbReference type="SUPFAM" id="SSF56059">
    <property type="entry name" value="Glutathione synthetase ATP-binding domain-like"/>
    <property type="match status" value="1"/>
</dbReference>
<evidence type="ECO:0000256" key="2">
    <source>
        <dbReference type="ARBA" id="ARBA00013263"/>
    </source>
</evidence>
<dbReference type="InterPro" id="IPR005481">
    <property type="entry name" value="BC-like_N"/>
</dbReference>
<feature type="domain" description="ATP-grasp" evidence="8">
    <location>
        <begin position="121"/>
        <end position="318"/>
    </location>
</feature>
<dbReference type="SUPFAM" id="SSF51246">
    <property type="entry name" value="Rudiment single hybrid motif"/>
    <property type="match status" value="1"/>
</dbReference>
<comment type="function">
    <text evidence="1">This protein is a component of the acetyl coenzyme A carboxylase complex; first, biotin carboxylase catalyzes the carboxylation of the carrier protein and then the transcarboxylase transfers the carboxyl group to form malonyl-CoA.</text>
</comment>
<dbReference type="RefSeq" id="WP_284260235.1">
    <property type="nucleotide sequence ID" value="NZ_BSOW01000001.1"/>
</dbReference>
<dbReference type="Pfam" id="PF00289">
    <property type="entry name" value="Biotin_carb_N"/>
    <property type="match status" value="1"/>
</dbReference>
<protein>
    <recommendedName>
        <fullName evidence="2">biotin carboxylase</fullName>
        <ecNumber evidence="2">6.3.4.14</ecNumber>
    </recommendedName>
</protein>
<dbReference type="InterPro" id="IPR011764">
    <property type="entry name" value="Biotin_carboxylation_dom"/>
</dbReference>
<dbReference type="InterPro" id="IPR005479">
    <property type="entry name" value="CPAse_ATP-bd"/>
</dbReference>
<dbReference type="InterPro" id="IPR005482">
    <property type="entry name" value="Biotin_COase_C"/>
</dbReference>
<accession>A0ABQ6ASC1</accession>
<keyword evidence="3" id="KW-0436">Ligase</keyword>
<keyword evidence="11" id="KW-1185">Reference proteome</keyword>
<dbReference type="Pfam" id="PF02785">
    <property type="entry name" value="Biotin_carb_C"/>
    <property type="match status" value="1"/>
</dbReference>
<feature type="domain" description="Biotin carboxylation" evidence="9">
    <location>
        <begin position="2"/>
        <end position="447"/>
    </location>
</feature>
<dbReference type="InterPro" id="IPR051602">
    <property type="entry name" value="ACC_Biotin_Carboxylase"/>
</dbReference>
<gene>
    <name evidence="10" type="ORF">GCM10007857_02250</name>
</gene>
<dbReference type="PROSITE" id="PS00867">
    <property type="entry name" value="CPSASE_2"/>
    <property type="match status" value="1"/>
</dbReference>
<evidence type="ECO:0000313" key="10">
    <source>
        <dbReference type="EMBL" id="GLR83515.1"/>
    </source>
</evidence>
<dbReference type="SMART" id="SM00878">
    <property type="entry name" value="Biotin_carb_C"/>
    <property type="match status" value="1"/>
</dbReference>
<evidence type="ECO:0000259" key="8">
    <source>
        <dbReference type="PROSITE" id="PS50975"/>
    </source>
</evidence>
<dbReference type="Pfam" id="PF02786">
    <property type="entry name" value="CPSase_L_D2"/>
    <property type="match status" value="1"/>
</dbReference>
<comment type="caution">
    <text evidence="10">The sequence shown here is derived from an EMBL/GenBank/DDBJ whole genome shotgun (WGS) entry which is preliminary data.</text>
</comment>